<keyword evidence="1" id="KW-0472">Membrane</keyword>
<comment type="caution">
    <text evidence="2">The sequence shown here is derived from an EMBL/GenBank/DDBJ whole genome shotgun (WGS) entry which is preliminary data.</text>
</comment>
<keyword evidence="1" id="KW-0812">Transmembrane</keyword>
<name>U2DX94_9BACE</name>
<dbReference type="EMBL" id="AWSV01000124">
    <property type="protein sequence ID" value="ERI84466.1"/>
    <property type="molecule type" value="Genomic_DNA"/>
</dbReference>
<dbReference type="HOGENOM" id="CLU_1892004_0_0_10"/>
<gene>
    <name evidence="2" type="ORF">HMPREF1981_02388</name>
</gene>
<protein>
    <submittedName>
        <fullName evidence="2">Uncharacterized protein</fullName>
    </submittedName>
</protein>
<accession>U2DX94</accession>
<evidence type="ECO:0000313" key="3">
    <source>
        <dbReference type="Proteomes" id="UP000016496"/>
    </source>
</evidence>
<feature type="transmembrane region" description="Helical" evidence="1">
    <location>
        <begin position="58"/>
        <end position="73"/>
    </location>
</feature>
<sequence>MIWGSKTGSAGFHRKSSPIPNKIVIINYHFPIFCFRLIEGAFRRFFKVFENAKMPKRLYIPFFLPLFMNIMLYTSDYQIIYYIFSSFRYIIFQLAASATSHVSSMEETDGKWPEKTPFLSGIFKEIVFFSSRQR</sequence>
<dbReference type="Proteomes" id="UP000016496">
    <property type="component" value="Unassembled WGS sequence"/>
</dbReference>
<dbReference type="AlphaFoldDB" id="U2DX94"/>
<reference evidence="2 3" key="1">
    <citation type="submission" date="2013-08" db="EMBL/GenBank/DDBJ databases">
        <authorList>
            <person name="Weinstock G."/>
            <person name="Sodergren E."/>
            <person name="Wylie T."/>
            <person name="Fulton L."/>
            <person name="Fulton R."/>
            <person name="Fronick C."/>
            <person name="O'Laughlin M."/>
            <person name="Godfrey J."/>
            <person name="Miner T."/>
            <person name="Herter B."/>
            <person name="Appelbaum E."/>
            <person name="Cordes M."/>
            <person name="Lek S."/>
            <person name="Wollam A."/>
            <person name="Pepin K.H."/>
            <person name="Palsikar V.B."/>
            <person name="Mitreva M."/>
            <person name="Wilson R.K."/>
        </authorList>
    </citation>
    <scope>NUCLEOTIDE SEQUENCE [LARGE SCALE GENOMIC DNA]</scope>
    <source>
        <strain evidence="2 3">F0041</strain>
    </source>
</reference>
<evidence type="ECO:0000313" key="2">
    <source>
        <dbReference type="EMBL" id="ERI84466.1"/>
    </source>
</evidence>
<proteinExistence type="predicted"/>
<organism evidence="2 3">
    <name type="scientific">Bacteroides pyogenes F0041</name>
    <dbReference type="NCBI Taxonomy" id="1321819"/>
    <lineage>
        <taxon>Bacteria</taxon>
        <taxon>Pseudomonadati</taxon>
        <taxon>Bacteroidota</taxon>
        <taxon>Bacteroidia</taxon>
        <taxon>Bacteroidales</taxon>
        <taxon>Bacteroidaceae</taxon>
        <taxon>Bacteroides</taxon>
    </lineage>
</organism>
<dbReference type="PATRIC" id="fig|1321819.3.peg.2199"/>
<evidence type="ECO:0000256" key="1">
    <source>
        <dbReference type="SAM" id="Phobius"/>
    </source>
</evidence>
<keyword evidence="1" id="KW-1133">Transmembrane helix</keyword>